<name>A0AAD7D7D6_MYCRO</name>
<proteinExistence type="predicted"/>
<gene>
    <name evidence="1" type="ORF">B0H17DRAFT_1228802</name>
</gene>
<accession>A0AAD7D7D6</accession>
<evidence type="ECO:0000313" key="2">
    <source>
        <dbReference type="Proteomes" id="UP001221757"/>
    </source>
</evidence>
<dbReference type="Proteomes" id="UP001221757">
    <property type="component" value="Unassembled WGS sequence"/>
</dbReference>
<organism evidence="1 2">
    <name type="scientific">Mycena rosella</name>
    <name type="common">Pink bonnet</name>
    <name type="synonym">Agaricus rosellus</name>
    <dbReference type="NCBI Taxonomy" id="1033263"/>
    <lineage>
        <taxon>Eukaryota</taxon>
        <taxon>Fungi</taxon>
        <taxon>Dikarya</taxon>
        <taxon>Basidiomycota</taxon>
        <taxon>Agaricomycotina</taxon>
        <taxon>Agaricomycetes</taxon>
        <taxon>Agaricomycetidae</taxon>
        <taxon>Agaricales</taxon>
        <taxon>Marasmiineae</taxon>
        <taxon>Mycenaceae</taxon>
        <taxon>Mycena</taxon>
    </lineage>
</organism>
<keyword evidence="2" id="KW-1185">Reference proteome</keyword>
<evidence type="ECO:0000313" key="1">
    <source>
        <dbReference type="EMBL" id="KAJ7683137.1"/>
    </source>
</evidence>
<dbReference type="EMBL" id="JARKIE010000111">
    <property type="protein sequence ID" value="KAJ7683137.1"/>
    <property type="molecule type" value="Genomic_DNA"/>
</dbReference>
<sequence>MPAPTAIALESLDQLKSALKIVAALSDGAINLPCLRAAAGAAIEIIDIAQVVTKNKQDAIEVAKSAAERTSSLLDALKGNSMADIPLESQQAITRYAEFVPLRLECLGGFPHLKALHKSTRSGIFIISSFLSSYTWRAVNQLVQLQSFITAQAPVQPKLSIIRREELDLRECWRLDATTGVVFAEYNGNRVVVKKYGPTRNNGIRRLVDPYVFIGLTPAYGFRFRQPHYLQIIGQSEENARAFHIVFRGKFFPVSHVLSSNEYNPDPGIPVQNYIKNECQSGLKKCNTMNGPNFVLVHFNPSHFFKPTAKDQDIVSDGWDIFVNLITKVGNSRSKHAIFLTSTVNHGKYFEAQSRYRRVWSVNPPSEILSGIHQTLGETGPTATRVFRFLIHFLIDFRYHDDRQHEGLSEAFRKLTSDISAIRSEVENLDSSSNPLLDSMQRYFPSLCAIWDLWKIIPAHPSDLGLMLPGDFRQWFSEQGQTLPMVTSYPEYAEQQYIPTNNPACWSSETVDSSTIRLADTYLSANVGVKILSADILCDSEALRLAPNLNTGELSVLATLHNVNPDDLILIFSTSESKGYTHIILETIERCDALLTEVGAKDRLLCYFENLAAGEGELHGYWSSSEAPGQPLWGGSPRAQGPDWGWEYSYGDFKVEIGR</sequence>
<reference evidence="1" key="1">
    <citation type="submission" date="2023-03" db="EMBL/GenBank/DDBJ databases">
        <title>Massive genome expansion in bonnet fungi (Mycena s.s.) driven by repeated elements and novel gene families across ecological guilds.</title>
        <authorList>
            <consortium name="Lawrence Berkeley National Laboratory"/>
            <person name="Harder C.B."/>
            <person name="Miyauchi S."/>
            <person name="Viragh M."/>
            <person name="Kuo A."/>
            <person name="Thoen E."/>
            <person name="Andreopoulos B."/>
            <person name="Lu D."/>
            <person name="Skrede I."/>
            <person name="Drula E."/>
            <person name="Henrissat B."/>
            <person name="Morin E."/>
            <person name="Kohler A."/>
            <person name="Barry K."/>
            <person name="LaButti K."/>
            <person name="Morin E."/>
            <person name="Salamov A."/>
            <person name="Lipzen A."/>
            <person name="Mereny Z."/>
            <person name="Hegedus B."/>
            <person name="Baldrian P."/>
            <person name="Stursova M."/>
            <person name="Weitz H."/>
            <person name="Taylor A."/>
            <person name="Grigoriev I.V."/>
            <person name="Nagy L.G."/>
            <person name="Martin F."/>
            <person name="Kauserud H."/>
        </authorList>
    </citation>
    <scope>NUCLEOTIDE SEQUENCE</scope>
    <source>
        <strain evidence="1">CBHHK067</strain>
    </source>
</reference>
<comment type="caution">
    <text evidence="1">The sequence shown here is derived from an EMBL/GenBank/DDBJ whole genome shotgun (WGS) entry which is preliminary data.</text>
</comment>
<dbReference type="AlphaFoldDB" id="A0AAD7D7D6"/>
<protein>
    <submittedName>
        <fullName evidence="1">Uncharacterized protein</fullName>
    </submittedName>
</protein>